<dbReference type="AlphaFoldDB" id="A0A8H3ECC2"/>
<name>A0A8H3ECC2_9LECA</name>
<gene>
    <name evidence="2" type="ORF">ALECFALPRED_008560</name>
</gene>
<comment type="caution">
    <text evidence="2">The sequence shown here is derived from an EMBL/GenBank/DDBJ whole genome shotgun (WGS) entry which is preliminary data.</text>
</comment>
<protein>
    <submittedName>
        <fullName evidence="2">Uncharacterized protein</fullName>
    </submittedName>
</protein>
<evidence type="ECO:0000313" key="3">
    <source>
        <dbReference type="Proteomes" id="UP000664203"/>
    </source>
</evidence>
<reference evidence="2" key="1">
    <citation type="submission" date="2021-03" db="EMBL/GenBank/DDBJ databases">
        <authorList>
            <person name="Tagirdzhanova G."/>
        </authorList>
    </citation>
    <scope>NUCLEOTIDE SEQUENCE</scope>
</reference>
<evidence type="ECO:0000256" key="1">
    <source>
        <dbReference type="SAM" id="MobiDB-lite"/>
    </source>
</evidence>
<dbReference type="EMBL" id="CAJPDR010000006">
    <property type="protein sequence ID" value="CAF9904451.1"/>
    <property type="molecule type" value="Genomic_DNA"/>
</dbReference>
<proteinExistence type="predicted"/>
<dbReference type="OrthoDB" id="5272229at2759"/>
<accession>A0A8H3ECC2</accession>
<feature type="region of interest" description="Disordered" evidence="1">
    <location>
        <begin position="321"/>
        <end position="340"/>
    </location>
</feature>
<keyword evidence="3" id="KW-1185">Reference proteome</keyword>
<organism evidence="2 3">
    <name type="scientific">Alectoria fallacina</name>
    <dbReference type="NCBI Taxonomy" id="1903189"/>
    <lineage>
        <taxon>Eukaryota</taxon>
        <taxon>Fungi</taxon>
        <taxon>Dikarya</taxon>
        <taxon>Ascomycota</taxon>
        <taxon>Pezizomycotina</taxon>
        <taxon>Lecanoromycetes</taxon>
        <taxon>OSLEUM clade</taxon>
        <taxon>Lecanoromycetidae</taxon>
        <taxon>Lecanorales</taxon>
        <taxon>Lecanorineae</taxon>
        <taxon>Parmeliaceae</taxon>
        <taxon>Alectoria</taxon>
    </lineage>
</organism>
<sequence length="351" mass="39560">MLLLNESLLDILHALANGLLELVDLDEVSKVNFQPQEDGIARPALPTRPGDSIGIVEAEKGNRVIFRSENDKPTTSMPRAQPESRILTLPTRESGGRRKAQRTIPLRITETIKHLLKPGRVKWWRYGELAVKDVPMEQRPPQQPATVVATQVCHQDFSVVKSLPVPPSVYISLALSHPVIYRSGDHAPMLKISIMNTADQPVIMVSFGSQPYISSTHAQPNNHARIISTSAQISLENFSITHMASSKEMVEESYMCVLQTSWQRRQFTTLEPGVPLVQEIEFLKNATVIRARMERGEYRLKLRARDVWWHWGSKEEVLMGRSGTKRLPGGPKPPLKLASKDEVTFRLEEQS</sequence>
<dbReference type="Proteomes" id="UP000664203">
    <property type="component" value="Unassembled WGS sequence"/>
</dbReference>
<evidence type="ECO:0000313" key="2">
    <source>
        <dbReference type="EMBL" id="CAF9904451.1"/>
    </source>
</evidence>